<organism evidence="3 5">
    <name type="scientific">Paraburkholderia ginsengiterrae</name>
    <dbReference type="NCBI Taxonomy" id="1462993"/>
    <lineage>
        <taxon>Bacteria</taxon>
        <taxon>Pseudomonadati</taxon>
        <taxon>Pseudomonadota</taxon>
        <taxon>Betaproteobacteria</taxon>
        <taxon>Burkholderiales</taxon>
        <taxon>Burkholderiaceae</taxon>
        <taxon>Paraburkholderia</taxon>
    </lineage>
</organism>
<dbReference type="RefSeq" id="WP_064269305.1">
    <property type="nucleotide sequence ID" value="NZ_LXJZ01000181.1"/>
</dbReference>
<keyword evidence="1" id="KW-1133">Transmembrane helix</keyword>
<sequence length="110" mass="11982">MFHYLDKYALDGNATKAIFEHFRNLLTAAAILAAGQWLSKHGMAANVHGLVKQPDGGVLSMIGIGLIVIAVMNAQVKMLWVGYKGLWIVLMWAVHIGFAVGGLFAYSMLH</sequence>
<proteinExistence type="predicted"/>
<dbReference type="Proteomes" id="UP000078116">
    <property type="component" value="Unassembled WGS sequence"/>
</dbReference>
<evidence type="ECO:0000313" key="2">
    <source>
        <dbReference type="EMBL" id="OAJ57118.1"/>
    </source>
</evidence>
<name>A0A1A9N8G1_9BURK</name>
<reference evidence="4 5" key="1">
    <citation type="submission" date="2016-04" db="EMBL/GenBank/DDBJ databases">
        <title>Reclassification of Paraburkholderia panaciterrae (Farh et al. 2015) Dobritsa &amp; Samadpour 2016 as a later homotypic synonym of Paraburkholderia ginsengiterrae (Farh et al. 2015) Dobritsa &amp; Samadpour 2016.</title>
        <authorList>
            <person name="Dobritsa A.P."/>
            <person name="Kutumbaka K."/>
            <person name="Samadpour M."/>
        </authorList>
    </citation>
    <scope>NUCLEOTIDE SEQUENCE [LARGE SCALE GENOMIC DNA]</scope>
    <source>
        <strain evidence="3 5">DCY85</strain>
        <strain evidence="2 4">DCY85-1</strain>
    </source>
</reference>
<feature type="transmembrane region" description="Helical" evidence="1">
    <location>
        <begin position="58"/>
        <end position="74"/>
    </location>
</feature>
<dbReference type="AlphaFoldDB" id="A0A1A9N8G1"/>
<dbReference type="EMBL" id="LXJZ01000181">
    <property type="protein sequence ID" value="OAJ57118.1"/>
    <property type="molecule type" value="Genomic_DNA"/>
</dbReference>
<evidence type="ECO:0000313" key="5">
    <source>
        <dbReference type="Proteomes" id="UP000078116"/>
    </source>
</evidence>
<gene>
    <name evidence="2" type="ORF">A6V36_32305</name>
    <name evidence="3" type="ORF">A6V37_25345</name>
</gene>
<comment type="caution">
    <text evidence="3">The sequence shown here is derived from an EMBL/GenBank/DDBJ whole genome shotgun (WGS) entry which is preliminary data.</text>
</comment>
<keyword evidence="1" id="KW-0812">Transmembrane</keyword>
<dbReference type="Proteomes" id="UP000077961">
    <property type="component" value="Unassembled WGS sequence"/>
</dbReference>
<protein>
    <submittedName>
        <fullName evidence="3">Uncharacterized protein</fullName>
    </submittedName>
</protein>
<feature type="transmembrane region" description="Helical" evidence="1">
    <location>
        <begin position="21"/>
        <end position="38"/>
    </location>
</feature>
<evidence type="ECO:0000313" key="3">
    <source>
        <dbReference type="EMBL" id="OAJ61343.1"/>
    </source>
</evidence>
<evidence type="ECO:0000313" key="4">
    <source>
        <dbReference type="Proteomes" id="UP000077961"/>
    </source>
</evidence>
<dbReference type="EMBL" id="LXKA01000220">
    <property type="protein sequence ID" value="OAJ61343.1"/>
    <property type="molecule type" value="Genomic_DNA"/>
</dbReference>
<keyword evidence="1" id="KW-0472">Membrane</keyword>
<feature type="transmembrane region" description="Helical" evidence="1">
    <location>
        <begin position="86"/>
        <end position="109"/>
    </location>
</feature>
<dbReference type="STRING" id="1462993.A6V36_32305"/>
<keyword evidence="4" id="KW-1185">Reference proteome</keyword>
<dbReference type="OrthoDB" id="9991132at2"/>
<accession>A0A1A9N8G1</accession>
<evidence type="ECO:0000256" key="1">
    <source>
        <dbReference type="SAM" id="Phobius"/>
    </source>
</evidence>